<dbReference type="PANTHER" id="PTHR48047">
    <property type="entry name" value="GLYCOSYLTRANSFERASE"/>
    <property type="match status" value="1"/>
</dbReference>
<dbReference type="CDD" id="cd03784">
    <property type="entry name" value="GT1_Gtf-like"/>
    <property type="match status" value="1"/>
</dbReference>
<dbReference type="PROSITE" id="PS00375">
    <property type="entry name" value="UDPGT"/>
    <property type="match status" value="1"/>
</dbReference>
<sequence length="519" mass="58128">MSPLMASPVHQLHFLLVPLMSQSHLIPFMDMAKLLANRGIIVTIVLTPLNALRFNKILPHSKASDLQIQFLSMPFPCQEFGLPEGCENLDTLPSLDLSAKFFEATSALQDPLEKWLEEESQPRPNCLIADYCLPWTVSVADKFNIPRVIFHTISCFTLVCSDKLAHSDTVDNVMSDTEPFLVPNIPHRIEFTLAQLPGAPSRKKSSNPSFKEAEKTAQGVLVNSFQELETEYVREYQKIVKKVWCIGPVSLSKQGILPDNISGNENTDDGKDYCLKWLDSKKPKSVIYACFGSLCSMLASQLKELALGLESSNRPFIWVIRKGDYSTELKEWLVEENFEERVRGRGLIVRGWAPQVPILSHPSTGGFLTHCGWNSTLEGVSAGLPMITWPMFAEQFVNEKLIVEILKTGVGVGVEKISTHLQKEDKLVTREDITRAIDKLMDEGEEGEERRKRAWKVGEMAKSAVEEGGSSYLNMTLFIQHVIEQVMSQLSSAADIIVSREAMDSMHFDIMPALNVVSN</sequence>
<reference evidence="8" key="1">
    <citation type="submission" date="2025-08" db="UniProtKB">
        <authorList>
            <consortium name="RefSeq"/>
        </authorList>
    </citation>
    <scope>IDENTIFICATION</scope>
    <source>
        <tissue evidence="8">Seedling</tissue>
    </source>
</reference>
<dbReference type="GO" id="GO:0035251">
    <property type="term" value="F:UDP-glucosyltransferase activity"/>
    <property type="evidence" value="ECO:0007669"/>
    <property type="project" value="TreeGrafter"/>
</dbReference>
<evidence type="ECO:0000313" key="7">
    <source>
        <dbReference type="Proteomes" id="UP001652623"/>
    </source>
</evidence>
<dbReference type="SMR" id="A0A6P4BHI4"/>
<feature type="domain" description="Glycosyltransferase N-terminal" evidence="6">
    <location>
        <begin position="15"/>
        <end position="249"/>
    </location>
</feature>
<protein>
    <recommendedName>
        <fullName evidence="5">Glycosyltransferase</fullName>
        <ecNumber evidence="5">2.4.1.-</ecNumber>
    </recommendedName>
</protein>
<dbReference type="InterPro" id="IPR002213">
    <property type="entry name" value="UDP_glucos_trans"/>
</dbReference>
<dbReference type="PANTHER" id="PTHR48047:SF182">
    <property type="entry name" value="GLYCOSYLTRANSFERASE"/>
    <property type="match status" value="1"/>
</dbReference>
<name>A0A6P4BHI4_ZIZJJ</name>
<dbReference type="KEGG" id="zju:107432019"/>
<dbReference type="AlphaFoldDB" id="A0A6P4BHI4"/>
<evidence type="ECO:0000256" key="1">
    <source>
        <dbReference type="ARBA" id="ARBA00009995"/>
    </source>
</evidence>
<dbReference type="RefSeq" id="XP_015898558.1">
    <property type="nucleotide sequence ID" value="XM_016043072.4"/>
</dbReference>
<comment type="similarity">
    <text evidence="1 4">Belongs to the UDP-glycosyltransferase family.</text>
</comment>
<accession>A0A6P4BHI4</accession>
<evidence type="ECO:0000256" key="4">
    <source>
        <dbReference type="RuleBase" id="RU003718"/>
    </source>
</evidence>
<dbReference type="Pfam" id="PF00201">
    <property type="entry name" value="UDPGT"/>
    <property type="match status" value="1"/>
</dbReference>
<dbReference type="InParanoid" id="A0A6P4BHI4"/>
<dbReference type="InterPro" id="IPR058980">
    <property type="entry name" value="Glyco_transf_N"/>
</dbReference>
<keyword evidence="3 4" id="KW-0808">Transferase</keyword>
<organism evidence="7 8">
    <name type="scientific">Ziziphus jujuba</name>
    <name type="common">Chinese jujube</name>
    <name type="synonym">Ziziphus sativa</name>
    <dbReference type="NCBI Taxonomy" id="326968"/>
    <lineage>
        <taxon>Eukaryota</taxon>
        <taxon>Viridiplantae</taxon>
        <taxon>Streptophyta</taxon>
        <taxon>Embryophyta</taxon>
        <taxon>Tracheophyta</taxon>
        <taxon>Spermatophyta</taxon>
        <taxon>Magnoliopsida</taxon>
        <taxon>eudicotyledons</taxon>
        <taxon>Gunneridae</taxon>
        <taxon>Pentapetalae</taxon>
        <taxon>rosids</taxon>
        <taxon>fabids</taxon>
        <taxon>Rosales</taxon>
        <taxon>Rhamnaceae</taxon>
        <taxon>Paliureae</taxon>
        <taxon>Ziziphus</taxon>
    </lineage>
</organism>
<gene>
    <name evidence="8" type="primary">LOC107432019</name>
</gene>
<dbReference type="Proteomes" id="UP001652623">
    <property type="component" value="Chromosome 11"/>
</dbReference>
<evidence type="ECO:0000256" key="3">
    <source>
        <dbReference type="ARBA" id="ARBA00022679"/>
    </source>
</evidence>
<dbReference type="Gene3D" id="3.40.50.2000">
    <property type="entry name" value="Glycogen Phosphorylase B"/>
    <property type="match status" value="2"/>
</dbReference>
<evidence type="ECO:0000313" key="8">
    <source>
        <dbReference type="RefSeq" id="XP_015898558.1"/>
    </source>
</evidence>
<keyword evidence="7" id="KW-1185">Reference proteome</keyword>
<dbReference type="GeneID" id="107432019"/>
<dbReference type="FunFam" id="3.40.50.2000:FF:000047">
    <property type="entry name" value="Glycosyltransferase"/>
    <property type="match status" value="1"/>
</dbReference>
<keyword evidence="2 4" id="KW-0328">Glycosyltransferase</keyword>
<dbReference type="EC" id="2.4.1.-" evidence="5"/>
<evidence type="ECO:0000259" key="6">
    <source>
        <dbReference type="Pfam" id="PF26168"/>
    </source>
</evidence>
<dbReference type="SUPFAM" id="SSF53756">
    <property type="entry name" value="UDP-Glycosyltransferase/glycogen phosphorylase"/>
    <property type="match status" value="1"/>
</dbReference>
<evidence type="ECO:0000256" key="2">
    <source>
        <dbReference type="ARBA" id="ARBA00022676"/>
    </source>
</evidence>
<dbReference type="FunFam" id="3.40.50.2000:FF:000071">
    <property type="entry name" value="Glycosyltransferase"/>
    <property type="match status" value="1"/>
</dbReference>
<evidence type="ECO:0000256" key="5">
    <source>
        <dbReference type="RuleBase" id="RU362057"/>
    </source>
</evidence>
<dbReference type="InterPro" id="IPR035595">
    <property type="entry name" value="UDP_glycos_trans_CS"/>
</dbReference>
<proteinExistence type="inferred from homology"/>
<dbReference type="Pfam" id="PF26168">
    <property type="entry name" value="Glyco_transf_N"/>
    <property type="match status" value="1"/>
</dbReference>